<name>A0A073JQZ0_9BACI</name>
<reference evidence="7 8" key="1">
    <citation type="submission" date="2014-06" db="EMBL/GenBank/DDBJ databases">
        <title>Draft genome sequence of Bacillus manliponensis JCM 15802 (MCCC 1A00708).</title>
        <authorList>
            <person name="Lai Q."/>
            <person name="Liu Y."/>
            <person name="Shao Z."/>
        </authorList>
    </citation>
    <scope>NUCLEOTIDE SEQUENCE [LARGE SCALE GENOMIC DNA]</scope>
    <source>
        <strain evidence="7 8">JCM 15802</strain>
    </source>
</reference>
<evidence type="ECO:0000256" key="6">
    <source>
        <dbReference type="SAM" id="Phobius"/>
    </source>
</evidence>
<evidence type="ECO:0000313" key="7">
    <source>
        <dbReference type="EMBL" id="KEK17449.1"/>
    </source>
</evidence>
<keyword evidence="8" id="KW-1185">Reference proteome</keyword>
<evidence type="ECO:0000256" key="2">
    <source>
        <dbReference type="ARBA" id="ARBA00022475"/>
    </source>
</evidence>
<dbReference type="InterPro" id="IPR039072">
    <property type="entry name" value="ATP_synth_I_Bacilli"/>
</dbReference>
<feature type="transmembrane region" description="Helical" evidence="6">
    <location>
        <begin position="33"/>
        <end position="51"/>
    </location>
</feature>
<comment type="caution">
    <text evidence="7">The sequence shown here is derived from an EMBL/GenBank/DDBJ whole genome shotgun (WGS) entry which is preliminary data.</text>
</comment>
<dbReference type="Proteomes" id="UP000027822">
    <property type="component" value="Unassembled WGS sequence"/>
</dbReference>
<dbReference type="RefSeq" id="WP_034643251.1">
    <property type="nucleotide sequence ID" value="NZ_CBCSJC010000006.1"/>
</dbReference>
<dbReference type="GO" id="GO:0005886">
    <property type="term" value="C:plasma membrane"/>
    <property type="evidence" value="ECO:0007669"/>
    <property type="project" value="UniProtKB-SubCell"/>
</dbReference>
<feature type="transmembrane region" description="Helical" evidence="6">
    <location>
        <begin position="12"/>
        <end position="27"/>
    </location>
</feature>
<gene>
    <name evidence="7" type="ORF">BAMA_12860</name>
</gene>
<keyword evidence="3 6" id="KW-0812">Transmembrane</keyword>
<dbReference type="EMBL" id="JOTN01000028">
    <property type="protein sequence ID" value="KEK17449.1"/>
    <property type="molecule type" value="Genomic_DNA"/>
</dbReference>
<proteinExistence type="predicted"/>
<dbReference type="InterPro" id="IPR005598">
    <property type="entry name" value="ATP_synth_I"/>
</dbReference>
<feature type="transmembrane region" description="Helical" evidence="6">
    <location>
        <begin position="72"/>
        <end position="89"/>
    </location>
</feature>
<evidence type="ECO:0000256" key="1">
    <source>
        <dbReference type="ARBA" id="ARBA00004651"/>
    </source>
</evidence>
<dbReference type="Pfam" id="PF03899">
    <property type="entry name" value="ATP-synt_I"/>
    <property type="match status" value="1"/>
</dbReference>
<sequence length="133" mass="15158">MIRMSMRAFKIQMYYVLAILFLGWAATPFSQHFLGAGIGLLVSMYCVWILGNRIERLGESVAKKKRAPSIGMLNRFAAAILGAIVMYEIEHHMVMWAFAVGILGGYLLMIVNLAYYSMKDAKEEEERRLRDDS</sequence>
<feature type="transmembrane region" description="Helical" evidence="6">
    <location>
        <begin position="95"/>
        <end position="118"/>
    </location>
</feature>
<evidence type="ECO:0000256" key="4">
    <source>
        <dbReference type="ARBA" id="ARBA00022989"/>
    </source>
</evidence>
<dbReference type="STRING" id="574376.BAMA_12860"/>
<evidence type="ECO:0000256" key="3">
    <source>
        <dbReference type="ARBA" id="ARBA00022692"/>
    </source>
</evidence>
<protein>
    <submittedName>
        <fullName evidence="7">ATP synthase subunit I</fullName>
    </submittedName>
</protein>
<accession>A0A073JQZ0</accession>
<dbReference type="PANTHER" id="PTHR40035">
    <property type="entry name" value="ATP SYNTHASE PROTEIN I"/>
    <property type="match status" value="1"/>
</dbReference>
<keyword evidence="2" id="KW-1003">Cell membrane</keyword>
<dbReference type="OrthoDB" id="2355635at2"/>
<evidence type="ECO:0000256" key="5">
    <source>
        <dbReference type="ARBA" id="ARBA00023136"/>
    </source>
</evidence>
<dbReference type="AlphaFoldDB" id="A0A073JQZ0"/>
<organism evidence="7 8">
    <name type="scientific">Bacillus manliponensis</name>
    <dbReference type="NCBI Taxonomy" id="574376"/>
    <lineage>
        <taxon>Bacteria</taxon>
        <taxon>Bacillati</taxon>
        <taxon>Bacillota</taxon>
        <taxon>Bacilli</taxon>
        <taxon>Bacillales</taxon>
        <taxon>Bacillaceae</taxon>
        <taxon>Bacillus</taxon>
        <taxon>Bacillus cereus group</taxon>
    </lineage>
</organism>
<keyword evidence="4 6" id="KW-1133">Transmembrane helix</keyword>
<evidence type="ECO:0000313" key="8">
    <source>
        <dbReference type="Proteomes" id="UP000027822"/>
    </source>
</evidence>
<dbReference type="PANTHER" id="PTHR40035:SF1">
    <property type="entry name" value="ATP SYNTHASE PROTEIN I"/>
    <property type="match status" value="1"/>
</dbReference>
<comment type="subcellular location">
    <subcellularLocation>
        <location evidence="1">Cell membrane</location>
        <topology evidence="1">Multi-pass membrane protein</topology>
    </subcellularLocation>
</comment>
<keyword evidence="5 6" id="KW-0472">Membrane</keyword>